<protein>
    <submittedName>
        <fullName evidence="1">Uncharacterized protein</fullName>
    </submittedName>
</protein>
<dbReference type="EMBL" id="CP060717">
    <property type="protein sequence ID" value="QNN65743.1"/>
    <property type="molecule type" value="Genomic_DNA"/>
</dbReference>
<accession>A0A7G9SD18</accession>
<proteinExistence type="predicted"/>
<organism evidence="1 2">
    <name type="scientific">Sphingomonas rhizophila</name>
    <dbReference type="NCBI Taxonomy" id="2071607"/>
    <lineage>
        <taxon>Bacteria</taxon>
        <taxon>Pseudomonadati</taxon>
        <taxon>Pseudomonadota</taxon>
        <taxon>Alphaproteobacteria</taxon>
        <taxon>Sphingomonadales</taxon>
        <taxon>Sphingomonadaceae</taxon>
        <taxon>Sphingomonas</taxon>
    </lineage>
</organism>
<dbReference type="RefSeq" id="WP_187542728.1">
    <property type="nucleotide sequence ID" value="NZ_CP060717.1"/>
</dbReference>
<dbReference type="Proteomes" id="UP000515955">
    <property type="component" value="Chromosome"/>
</dbReference>
<name>A0A7G9SD18_9SPHN</name>
<reference evidence="1 2" key="1">
    <citation type="submission" date="2020-08" db="EMBL/GenBank/DDBJ databases">
        <title>Genome sequence of Sphingomonas rhizophila KACC 19189T.</title>
        <authorList>
            <person name="Hyun D.-W."/>
            <person name="Bae J.-W."/>
        </authorList>
    </citation>
    <scope>NUCLEOTIDE SEQUENCE [LARGE SCALE GENOMIC DNA]</scope>
    <source>
        <strain evidence="1 2">KACC 19189</strain>
    </source>
</reference>
<dbReference type="AlphaFoldDB" id="A0A7G9SD18"/>
<dbReference type="KEGG" id="srhi:H9L12_04080"/>
<gene>
    <name evidence="1" type="ORF">H9L12_04080</name>
</gene>
<evidence type="ECO:0000313" key="2">
    <source>
        <dbReference type="Proteomes" id="UP000515955"/>
    </source>
</evidence>
<sequence>MSTQDRIYFVRRAAEEMELAESATDPTAIEAHRVLQRKYVERASIGERAHEARDPIG</sequence>
<keyword evidence="2" id="KW-1185">Reference proteome</keyword>
<evidence type="ECO:0000313" key="1">
    <source>
        <dbReference type="EMBL" id="QNN65743.1"/>
    </source>
</evidence>